<sequence>MTLDTTVTTRSTPGSTSGSTPGSTPGSTAGAAPGSAAAASARPLGPTAMDDYEFDLRGFVVIRGALSPDEVAALNDAYDRFPELANGEWYGNAQRRDYTKDTGFELHNVLDCGDPAFDVLIDHPSWIRHVAHWAGEEGTYVQGVMIDEHIATSRGSGGHHPVHSGGHDASIRTQYAYRNGRFRCGQVNVLVSLRDVGPGDGATMIVPGSHKSNFMHPLAGDYARGDRMDALPHAIEVHTQAGDAVVFVDACMHGACTRTNDGDRRIVILRYGPPWARTRFGYTVSDALLARVTPERRRIMQPMPSRLTGDPEIPVDLHSSYQFRDEFGAAATEPG</sequence>
<evidence type="ECO:0000313" key="4">
    <source>
        <dbReference type="EMBL" id="CAB4567188.1"/>
    </source>
</evidence>
<dbReference type="InterPro" id="IPR008775">
    <property type="entry name" value="Phytyl_CoA_dOase-like"/>
</dbReference>
<dbReference type="PANTHER" id="PTHR20883">
    <property type="entry name" value="PHYTANOYL-COA DIOXYGENASE DOMAIN CONTAINING 1"/>
    <property type="match status" value="1"/>
</dbReference>
<keyword evidence="2" id="KW-0408">Iron</keyword>
<keyword evidence="1" id="KW-0479">Metal-binding</keyword>
<evidence type="ECO:0000256" key="1">
    <source>
        <dbReference type="ARBA" id="ARBA00022723"/>
    </source>
</evidence>
<feature type="compositionally biased region" description="Low complexity" evidence="3">
    <location>
        <begin position="8"/>
        <end position="42"/>
    </location>
</feature>
<accession>A0A6J6E1C5</accession>
<organism evidence="4">
    <name type="scientific">freshwater metagenome</name>
    <dbReference type="NCBI Taxonomy" id="449393"/>
    <lineage>
        <taxon>unclassified sequences</taxon>
        <taxon>metagenomes</taxon>
        <taxon>ecological metagenomes</taxon>
    </lineage>
</organism>
<gene>
    <name evidence="4" type="ORF">UFOPK1493_02163</name>
</gene>
<dbReference type="SUPFAM" id="SSF51197">
    <property type="entry name" value="Clavaminate synthase-like"/>
    <property type="match status" value="1"/>
</dbReference>
<dbReference type="Pfam" id="PF05721">
    <property type="entry name" value="PhyH"/>
    <property type="match status" value="1"/>
</dbReference>
<dbReference type="EMBL" id="CAEZSR010000080">
    <property type="protein sequence ID" value="CAB4567188.1"/>
    <property type="molecule type" value="Genomic_DNA"/>
</dbReference>
<feature type="region of interest" description="Disordered" evidence="3">
    <location>
        <begin position="1"/>
        <end position="42"/>
    </location>
</feature>
<protein>
    <submittedName>
        <fullName evidence="4">Unannotated protein</fullName>
    </submittedName>
</protein>
<evidence type="ECO:0000256" key="3">
    <source>
        <dbReference type="SAM" id="MobiDB-lite"/>
    </source>
</evidence>
<reference evidence="4" key="1">
    <citation type="submission" date="2020-05" db="EMBL/GenBank/DDBJ databases">
        <authorList>
            <person name="Chiriac C."/>
            <person name="Salcher M."/>
            <person name="Ghai R."/>
            <person name="Kavagutti S V."/>
        </authorList>
    </citation>
    <scope>NUCLEOTIDE SEQUENCE</scope>
</reference>
<evidence type="ECO:0000256" key="2">
    <source>
        <dbReference type="ARBA" id="ARBA00023004"/>
    </source>
</evidence>
<dbReference type="AlphaFoldDB" id="A0A6J6E1C5"/>
<proteinExistence type="predicted"/>
<dbReference type="Gene3D" id="2.60.120.620">
    <property type="entry name" value="q2cbj1_9rhob like domain"/>
    <property type="match status" value="1"/>
</dbReference>
<dbReference type="PANTHER" id="PTHR20883:SF15">
    <property type="entry name" value="PHYTANOYL-COA DIOXYGENASE DOMAIN-CONTAINING PROTEIN 1"/>
    <property type="match status" value="1"/>
</dbReference>
<dbReference type="GO" id="GO:0046872">
    <property type="term" value="F:metal ion binding"/>
    <property type="evidence" value="ECO:0007669"/>
    <property type="project" value="UniProtKB-KW"/>
</dbReference>
<name>A0A6J6E1C5_9ZZZZ</name>